<dbReference type="InterPro" id="IPR051685">
    <property type="entry name" value="Ycf3/AcsC/BcsC/TPR_MFPF"/>
</dbReference>
<keyword evidence="6" id="KW-1185">Reference proteome</keyword>
<reference evidence="5 6" key="1">
    <citation type="submission" date="2018-11" db="EMBL/GenBank/DDBJ databases">
        <title>Genomic Encyclopedia of Type Strains, Phase IV (KMG-IV): sequencing the most valuable type-strain genomes for metagenomic binning, comparative biology and taxonomic classification.</title>
        <authorList>
            <person name="Goeker M."/>
        </authorList>
    </citation>
    <scope>NUCLEOTIDE SEQUENCE [LARGE SCALE GENOMIC DNA]</scope>
    <source>
        <strain evidence="5 6">DSM 22027</strain>
    </source>
</reference>
<evidence type="ECO:0000256" key="4">
    <source>
        <dbReference type="SAM" id="Coils"/>
    </source>
</evidence>
<proteinExistence type="predicted"/>
<dbReference type="PANTHER" id="PTHR44943">
    <property type="entry name" value="CELLULOSE SYNTHASE OPERON PROTEIN C"/>
    <property type="match status" value="1"/>
</dbReference>
<evidence type="ECO:0000256" key="2">
    <source>
        <dbReference type="ARBA" id="ARBA00022803"/>
    </source>
</evidence>
<accession>A0A3N1UUH3</accession>
<keyword evidence="2 3" id="KW-0802">TPR repeat</keyword>
<dbReference type="PANTHER" id="PTHR44943:SF8">
    <property type="entry name" value="TPR REPEAT-CONTAINING PROTEIN MJ0263"/>
    <property type="match status" value="1"/>
</dbReference>
<feature type="repeat" description="TPR" evidence="3">
    <location>
        <begin position="302"/>
        <end position="335"/>
    </location>
</feature>
<evidence type="ECO:0000256" key="1">
    <source>
        <dbReference type="ARBA" id="ARBA00022737"/>
    </source>
</evidence>
<dbReference type="SUPFAM" id="SSF48452">
    <property type="entry name" value="TPR-like"/>
    <property type="match status" value="2"/>
</dbReference>
<evidence type="ECO:0000313" key="6">
    <source>
        <dbReference type="Proteomes" id="UP000276223"/>
    </source>
</evidence>
<feature type="repeat" description="TPR" evidence="3">
    <location>
        <begin position="41"/>
        <end position="74"/>
    </location>
</feature>
<feature type="repeat" description="TPR" evidence="3">
    <location>
        <begin position="268"/>
        <end position="301"/>
    </location>
</feature>
<evidence type="ECO:0000256" key="3">
    <source>
        <dbReference type="PROSITE-ProRule" id="PRU00339"/>
    </source>
</evidence>
<dbReference type="Pfam" id="PF14559">
    <property type="entry name" value="TPR_19"/>
    <property type="match status" value="2"/>
</dbReference>
<dbReference type="AlphaFoldDB" id="A0A3N1UUH3"/>
<dbReference type="EMBL" id="RJVA01000014">
    <property type="protein sequence ID" value="ROQ90766.1"/>
    <property type="molecule type" value="Genomic_DNA"/>
</dbReference>
<dbReference type="Proteomes" id="UP000276223">
    <property type="component" value="Unassembled WGS sequence"/>
</dbReference>
<feature type="repeat" description="TPR" evidence="3">
    <location>
        <begin position="173"/>
        <end position="206"/>
    </location>
</feature>
<keyword evidence="1" id="KW-0677">Repeat</keyword>
<evidence type="ECO:0000313" key="5">
    <source>
        <dbReference type="EMBL" id="ROQ90766.1"/>
    </source>
</evidence>
<feature type="repeat" description="TPR" evidence="3">
    <location>
        <begin position="139"/>
        <end position="172"/>
    </location>
</feature>
<dbReference type="SMART" id="SM00028">
    <property type="entry name" value="TPR"/>
    <property type="match status" value="6"/>
</dbReference>
<dbReference type="Gene3D" id="1.25.40.10">
    <property type="entry name" value="Tetratricopeptide repeat domain"/>
    <property type="match status" value="3"/>
</dbReference>
<keyword evidence="4" id="KW-0175">Coiled coil</keyword>
<dbReference type="InterPro" id="IPR019734">
    <property type="entry name" value="TPR_rpt"/>
</dbReference>
<name>A0A3N1UUH3_9BACT</name>
<gene>
    <name evidence="5" type="ORF">EDC27_2657</name>
</gene>
<dbReference type="Pfam" id="PF00515">
    <property type="entry name" value="TPR_1"/>
    <property type="match status" value="1"/>
</dbReference>
<protein>
    <submittedName>
        <fullName evidence="5">Tfp pilus assembly protein PilF</fullName>
    </submittedName>
</protein>
<organism evidence="5 6">
    <name type="scientific">Desulfosoma caldarium</name>
    <dbReference type="NCBI Taxonomy" id="610254"/>
    <lineage>
        <taxon>Bacteria</taxon>
        <taxon>Pseudomonadati</taxon>
        <taxon>Thermodesulfobacteriota</taxon>
        <taxon>Syntrophobacteria</taxon>
        <taxon>Syntrophobacterales</taxon>
        <taxon>Syntrophobacteraceae</taxon>
        <taxon>Desulfosoma</taxon>
    </lineage>
</organism>
<dbReference type="InterPro" id="IPR011990">
    <property type="entry name" value="TPR-like_helical_dom_sf"/>
</dbReference>
<feature type="coiled-coil region" evidence="4">
    <location>
        <begin position="315"/>
        <end position="348"/>
    </location>
</feature>
<dbReference type="PROSITE" id="PS50293">
    <property type="entry name" value="TPR_REGION"/>
    <property type="match status" value="1"/>
</dbReference>
<sequence length="362" mass="40392">MTEFGEINADLGQALQLMEACQWDQAIVLLRAMVDARPFDCRAISKLGFALWKKGERKEGAATIEKALQLDPDDGEVIKDCMHVFLEAGRVDDARQILESYVQRNPWDWEIKESIEAMLHQTPEKSPPRQRNDNGTATADVLVGLGEEEFAKGNTDRARVCFEMALEKNPTNAKAYNNMGVLAWHQGDLKEALSCFEKALDLASHDGEILLNATKVLEAAGEYEMAAQLLEIYLTAHPTQTEAWKDYRELVRKSAQSWSPENLDVNVAQIYLDMGRRLAEVEDIQGAAEAFARAARIDPNNQEPYHRLGLLHMQLGQLQEALEMLEHANSLADENGEVAEALEQVRQQIDASSAFGVKSPGT</sequence>
<comment type="caution">
    <text evidence="5">The sequence shown here is derived from an EMBL/GenBank/DDBJ whole genome shotgun (WGS) entry which is preliminary data.</text>
</comment>
<dbReference type="RefSeq" id="WP_170161813.1">
    <property type="nucleotide sequence ID" value="NZ_RJVA01000014.1"/>
</dbReference>
<dbReference type="PROSITE" id="PS50005">
    <property type="entry name" value="TPR"/>
    <property type="match status" value="5"/>
</dbReference>